<keyword evidence="6" id="KW-0915">Sodium</keyword>
<evidence type="ECO:0000256" key="13">
    <source>
        <dbReference type="SAM" id="Phobius"/>
    </source>
</evidence>
<gene>
    <name evidence="15" type="primary">LOC109463668</name>
</gene>
<dbReference type="GO" id="GO:0005886">
    <property type="term" value="C:plasma membrane"/>
    <property type="evidence" value="ECO:0007669"/>
    <property type="project" value="TreeGrafter"/>
</dbReference>
<name>A0A6P4XHR4_BRABE</name>
<accession>A0A6P4XHR4</accession>
<dbReference type="KEGG" id="bbel:109463668"/>
<dbReference type="GO" id="GO:0015280">
    <property type="term" value="F:ligand-gated sodium channel activity"/>
    <property type="evidence" value="ECO:0007669"/>
    <property type="project" value="TreeGrafter"/>
</dbReference>
<dbReference type="AlphaFoldDB" id="A0A6P4XHR4"/>
<dbReference type="OrthoDB" id="10051479at2759"/>
<evidence type="ECO:0000256" key="7">
    <source>
        <dbReference type="ARBA" id="ARBA00023065"/>
    </source>
</evidence>
<evidence type="ECO:0000313" key="15">
    <source>
        <dbReference type="RefSeq" id="XP_019616080.1"/>
    </source>
</evidence>
<comment type="similarity">
    <text evidence="12">Belongs to the amiloride-sensitive sodium channel (TC 1.A.6) family.</text>
</comment>
<dbReference type="Gene3D" id="2.60.470.10">
    <property type="entry name" value="Acid-sensing ion channels like domains"/>
    <property type="match status" value="1"/>
</dbReference>
<evidence type="ECO:0000256" key="5">
    <source>
        <dbReference type="ARBA" id="ARBA00022989"/>
    </source>
</evidence>
<comment type="subcellular location">
    <subcellularLocation>
        <location evidence="1">Membrane</location>
        <topology evidence="1">Multi-pass membrane protein</topology>
    </subcellularLocation>
</comment>
<keyword evidence="11 12" id="KW-0407">Ion channel</keyword>
<dbReference type="RefSeq" id="XP_019616080.1">
    <property type="nucleotide sequence ID" value="XM_019760521.1"/>
</dbReference>
<evidence type="ECO:0000256" key="9">
    <source>
        <dbReference type="ARBA" id="ARBA00023180"/>
    </source>
</evidence>
<protein>
    <submittedName>
        <fullName evidence="15">Acid-sensing ion channel 5-like</fullName>
    </submittedName>
</protein>
<evidence type="ECO:0000256" key="1">
    <source>
        <dbReference type="ARBA" id="ARBA00004141"/>
    </source>
</evidence>
<sequence length="493" mass="55906">MADDEDISPEKEFADNTTLHGIGKVSGSEKCGLKLIWLAVFLACFGVAAWQITETVIRYFQFNTVTNIKLEFEDELIFPAVTICNFNRFEENRLEADTQAYLSALLYGFELPEPVGVYYDPVNDVLVNPVRDNLDPVNTTLEAGWQLVKNWNFYVCQFKGEDCDVVDFEHVFTTYGNCYTFNAVVDPDNPRRQKLPGAGNGLKLYFNIQSEFYTEDPAQGGSDDVGLKVLIHDQKEPPKMDTQGIAVGPGSHAYIAMSKVEYINEIPPWGECQDLKLEYYENYTLTGCLLECRTKHVYAQCGCRLFYLPGGNDYCDPRAIADCALDTLKAVTAGNFTCDCPTPCDIAHFQTSVSYAGWPNKLTAAHWLTELNLWDVWDEQSATDYMRQNWIVLDIYYSELNYQVIEQQREMTEGDLLSNIGGQLGLFIGASVITLFEFVEYLIKRFTSCCRKKYRKDKVQAVDIKPARVDVKPATSRFDTAHPRHPATDGSMW</sequence>
<keyword evidence="14" id="KW-1185">Reference proteome</keyword>
<evidence type="ECO:0000256" key="10">
    <source>
        <dbReference type="ARBA" id="ARBA00023201"/>
    </source>
</evidence>
<dbReference type="Pfam" id="PF00858">
    <property type="entry name" value="ASC"/>
    <property type="match status" value="1"/>
</dbReference>
<keyword evidence="5 13" id="KW-1133">Transmembrane helix</keyword>
<dbReference type="PANTHER" id="PTHR11690">
    <property type="entry name" value="AMILORIDE-SENSITIVE SODIUM CHANNEL-RELATED"/>
    <property type="match status" value="1"/>
</dbReference>
<keyword evidence="10 12" id="KW-0739">Sodium transport</keyword>
<keyword evidence="4 12" id="KW-0812">Transmembrane</keyword>
<evidence type="ECO:0000256" key="6">
    <source>
        <dbReference type="ARBA" id="ARBA00023053"/>
    </source>
</evidence>
<keyword evidence="2 12" id="KW-0813">Transport</keyword>
<dbReference type="FunFam" id="1.10.287.770:FF:000001">
    <property type="entry name" value="Acid-sensing ion channel subunit 1"/>
    <property type="match status" value="1"/>
</dbReference>
<proteinExistence type="inferred from homology"/>
<evidence type="ECO:0000256" key="3">
    <source>
        <dbReference type="ARBA" id="ARBA00022461"/>
    </source>
</evidence>
<dbReference type="PANTHER" id="PTHR11690:SF286">
    <property type="entry name" value="ACID-SENSING ION CHANNEL 5"/>
    <property type="match status" value="1"/>
</dbReference>
<evidence type="ECO:0000256" key="12">
    <source>
        <dbReference type="RuleBase" id="RU000679"/>
    </source>
</evidence>
<keyword evidence="8 13" id="KW-0472">Membrane</keyword>
<dbReference type="PRINTS" id="PR01078">
    <property type="entry name" value="AMINACHANNEL"/>
</dbReference>
<evidence type="ECO:0000256" key="2">
    <source>
        <dbReference type="ARBA" id="ARBA00022448"/>
    </source>
</evidence>
<keyword evidence="9" id="KW-0325">Glycoprotein</keyword>
<organism evidence="14 15">
    <name type="scientific">Branchiostoma belcheri</name>
    <name type="common">Amphioxus</name>
    <dbReference type="NCBI Taxonomy" id="7741"/>
    <lineage>
        <taxon>Eukaryota</taxon>
        <taxon>Metazoa</taxon>
        <taxon>Chordata</taxon>
        <taxon>Cephalochordata</taxon>
        <taxon>Leptocardii</taxon>
        <taxon>Amphioxiformes</taxon>
        <taxon>Branchiostomatidae</taxon>
        <taxon>Branchiostoma</taxon>
    </lineage>
</organism>
<evidence type="ECO:0000256" key="4">
    <source>
        <dbReference type="ARBA" id="ARBA00022692"/>
    </source>
</evidence>
<feature type="transmembrane region" description="Helical" evidence="13">
    <location>
        <begin position="424"/>
        <end position="443"/>
    </location>
</feature>
<keyword evidence="3 12" id="KW-0894">Sodium channel</keyword>
<keyword evidence="7 12" id="KW-0406">Ion transport</keyword>
<dbReference type="GeneID" id="109463668"/>
<reference evidence="15" key="1">
    <citation type="submission" date="2025-08" db="UniProtKB">
        <authorList>
            <consortium name="RefSeq"/>
        </authorList>
    </citation>
    <scope>IDENTIFICATION</scope>
    <source>
        <tissue evidence="15">Gonad</tissue>
    </source>
</reference>
<dbReference type="Proteomes" id="UP000515135">
    <property type="component" value="Unplaced"/>
</dbReference>
<evidence type="ECO:0000256" key="11">
    <source>
        <dbReference type="ARBA" id="ARBA00023303"/>
    </source>
</evidence>
<evidence type="ECO:0000256" key="8">
    <source>
        <dbReference type="ARBA" id="ARBA00023136"/>
    </source>
</evidence>
<feature type="transmembrane region" description="Helical" evidence="13">
    <location>
        <begin position="35"/>
        <end position="53"/>
    </location>
</feature>
<dbReference type="Gene3D" id="1.10.287.770">
    <property type="entry name" value="YojJ-like"/>
    <property type="match status" value="1"/>
</dbReference>
<dbReference type="InterPro" id="IPR001873">
    <property type="entry name" value="ENaC"/>
</dbReference>
<evidence type="ECO:0000313" key="14">
    <source>
        <dbReference type="Proteomes" id="UP000515135"/>
    </source>
</evidence>